<reference evidence="1 2" key="1">
    <citation type="submission" date="2020-08" db="EMBL/GenBank/DDBJ databases">
        <title>Plant Genome Project.</title>
        <authorList>
            <person name="Zhang R.-G."/>
        </authorList>
    </citation>
    <scope>NUCLEOTIDE SEQUENCE [LARGE SCALE GENOMIC DNA]</scope>
    <source>
        <tissue evidence="1">Rhizome</tissue>
    </source>
</reference>
<organism evidence="1 2">
    <name type="scientific">Zingiber officinale</name>
    <name type="common">Ginger</name>
    <name type="synonym">Amomum zingiber</name>
    <dbReference type="NCBI Taxonomy" id="94328"/>
    <lineage>
        <taxon>Eukaryota</taxon>
        <taxon>Viridiplantae</taxon>
        <taxon>Streptophyta</taxon>
        <taxon>Embryophyta</taxon>
        <taxon>Tracheophyta</taxon>
        <taxon>Spermatophyta</taxon>
        <taxon>Magnoliopsida</taxon>
        <taxon>Liliopsida</taxon>
        <taxon>Zingiberales</taxon>
        <taxon>Zingiberaceae</taxon>
        <taxon>Zingiber</taxon>
    </lineage>
</organism>
<proteinExistence type="predicted"/>
<keyword evidence="2" id="KW-1185">Reference proteome</keyword>
<name>A0A8J5H4R1_ZINOF</name>
<dbReference type="AlphaFoldDB" id="A0A8J5H4R1"/>
<dbReference type="EMBL" id="JACMSC010000007">
    <property type="protein sequence ID" value="KAG6516538.1"/>
    <property type="molecule type" value="Genomic_DNA"/>
</dbReference>
<evidence type="ECO:0000313" key="1">
    <source>
        <dbReference type="EMBL" id="KAG6516538.1"/>
    </source>
</evidence>
<protein>
    <submittedName>
        <fullName evidence="1">Uncharacterized protein</fullName>
    </submittedName>
</protein>
<accession>A0A8J5H4R1</accession>
<sequence length="133" mass="14421">MRFKINLEGSFVSPIPLTVASLSARAEQLEARVGILVTALSSNSDSARGRCSPDCPCDRKATANSAFLSASTFDLLDRLLSRLPPVVDKSESAFNTFSSVEEVKNTKSRQLNEALDSVWVAVFARVVEGQELN</sequence>
<gene>
    <name evidence="1" type="ORF">ZIOFF_027003</name>
</gene>
<evidence type="ECO:0000313" key="2">
    <source>
        <dbReference type="Proteomes" id="UP000734854"/>
    </source>
</evidence>
<dbReference type="Proteomes" id="UP000734854">
    <property type="component" value="Unassembled WGS sequence"/>
</dbReference>
<comment type="caution">
    <text evidence="1">The sequence shown here is derived from an EMBL/GenBank/DDBJ whole genome shotgun (WGS) entry which is preliminary data.</text>
</comment>